<dbReference type="Proteomes" id="UP001190700">
    <property type="component" value="Unassembled WGS sequence"/>
</dbReference>
<gene>
    <name evidence="2" type="ORF">CYMTET_29961</name>
</gene>
<evidence type="ECO:0000313" key="2">
    <source>
        <dbReference type="EMBL" id="KAK3261119.1"/>
    </source>
</evidence>
<accession>A0AAE0FK11</accession>
<proteinExistence type="predicted"/>
<reference evidence="2 3" key="1">
    <citation type="journal article" date="2015" name="Genome Biol. Evol.">
        <title>Comparative Genomics of a Bacterivorous Green Alga Reveals Evolutionary Causalities and Consequences of Phago-Mixotrophic Mode of Nutrition.</title>
        <authorList>
            <person name="Burns J.A."/>
            <person name="Paasch A."/>
            <person name="Narechania A."/>
            <person name="Kim E."/>
        </authorList>
    </citation>
    <scope>NUCLEOTIDE SEQUENCE [LARGE SCALE GENOMIC DNA]</scope>
    <source>
        <strain evidence="2 3">PLY_AMNH</strain>
    </source>
</reference>
<dbReference type="EMBL" id="LGRX02017136">
    <property type="protein sequence ID" value="KAK3261119.1"/>
    <property type="molecule type" value="Genomic_DNA"/>
</dbReference>
<sequence>MGLFIWVYELECELMGLRLEHEDDPLERGLKQVFICDSFAPKVLSWHWYHWHHHIFYGIWAITPEALSPPPSPPPPKPPHLAHHPQTAKPTSS</sequence>
<name>A0AAE0FK11_9CHLO</name>
<feature type="region of interest" description="Disordered" evidence="1">
    <location>
        <begin position="68"/>
        <end position="93"/>
    </location>
</feature>
<protein>
    <submittedName>
        <fullName evidence="2">Uncharacterized protein</fullName>
    </submittedName>
</protein>
<feature type="compositionally biased region" description="Pro residues" evidence="1">
    <location>
        <begin position="68"/>
        <end position="79"/>
    </location>
</feature>
<organism evidence="2 3">
    <name type="scientific">Cymbomonas tetramitiformis</name>
    <dbReference type="NCBI Taxonomy" id="36881"/>
    <lineage>
        <taxon>Eukaryota</taxon>
        <taxon>Viridiplantae</taxon>
        <taxon>Chlorophyta</taxon>
        <taxon>Pyramimonadophyceae</taxon>
        <taxon>Pyramimonadales</taxon>
        <taxon>Pyramimonadaceae</taxon>
        <taxon>Cymbomonas</taxon>
    </lineage>
</organism>
<keyword evidence="3" id="KW-1185">Reference proteome</keyword>
<evidence type="ECO:0000313" key="3">
    <source>
        <dbReference type="Proteomes" id="UP001190700"/>
    </source>
</evidence>
<dbReference type="AlphaFoldDB" id="A0AAE0FK11"/>
<comment type="caution">
    <text evidence="2">The sequence shown here is derived from an EMBL/GenBank/DDBJ whole genome shotgun (WGS) entry which is preliminary data.</text>
</comment>
<evidence type="ECO:0000256" key="1">
    <source>
        <dbReference type="SAM" id="MobiDB-lite"/>
    </source>
</evidence>